<organism evidence="2 3">
    <name type="scientific">Novosphingobium resinovorum</name>
    <dbReference type="NCBI Taxonomy" id="158500"/>
    <lineage>
        <taxon>Bacteria</taxon>
        <taxon>Pseudomonadati</taxon>
        <taxon>Pseudomonadota</taxon>
        <taxon>Alphaproteobacteria</taxon>
        <taxon>Sphingomonadales</taxon>
        <taxon>Sphingomonadaceae</taxon>
        <taxon>Novosphingobium</taxon>
    </lineage>
</organism>
<geneLocation type="plasmid" evidence="1 4">
    <name>pSA1</name>
</geneLocation>
<reference evidence="1" key="2">
    <citation type="submission" date="2016-08" db="EMBL/GenBank/DDBJ databases">
        <authorList>
            <person name="Seilhamer J.J."/>
        </authorList>
    </citation>
    <scope>NUCLEOTIDE SEQUENCE [LARGE SCALE GENOMIC DNA]</scope>
    <source>
        <strain evidence="1">SA1</strain>
        <plasmid evidence="1">pSA1</plasmid>
    </source>
</reference>
<reference evidence="2 3" key="1">
    <citation type="submission" date="2014-03" db="EMBL/GenBank/DDBJ databases">
        <title>Whole genome sequence of Novosphingobium resinovorum KF1.</title>
        <authorList>
            <person name="Gan H.M."/>
            <person name="Gan H.Y."/>
            <person name="Chew T.H."/>
            <person name="Savka M.A."/>
        </authorList>
    </citation>
    <scope>NUCLEOTIDE SEQUENCE [LARGE SCALE GENOMIC DNA]</scope>
    <source>
        <strain evidence="2 3">KF1</strain>
    </source>
</reference>
<dbReference type="EMBL" id="JFYZ01000016">
    <property type="protein sequence ID" value="EZP80567.1"/>
    <property type="molecule type" value="Genomic_DNA"/>
</dbReference>
<proteinExistence type="predicted"/>
<dbReference type="AlphaFoldDB" id="A0A031JW12"/>
<dbReference type="KEGG" id="nre:BES08_22005"/>
<evidence type="ECO:0000313" key="2">
    <source>
        <dbReference type="EMBL" id="EZP80567.1"/>
    </source>
</evidence>
<reference evidence="4" key="3">
    <citation type="journal article" date="2017" name="J. Biotechnol.">
        <title>Complete genome sequence of Novosphingobium resinovorum SA1, a versatile xenobiotic-degrading bacterium capable of utilizing sulfanilic acid.</title>
        <authorList>
            <person name="Hegedus B."/>
            <person name="Kos P.B."/>
            <person name="Balint B."/>
            <person name="Maroti G."/>
            <person name="Gan H.M."/>
            <person name="Perei K."/>
            <person name="Rakhely G."/>
        </authorList>
    </citation>
    <scope>NUCLEOTIDE SEQUENCE [LARGE SCALE GENOMIC DNA]</scope>
    <source>
        <strain evidence="4">SA1</strain>
    </source>
</reference>
<sequence>MQQHRRITGKILYTSRKPGREGQERGREDFVFTVHSDGKRSMRAICEIDEPAPTVLRDITYSLDENDMPMDCFVRLTIGDAFMGSGLFMIRDGYVECESYGPSIGRLSQKVKIEGAFDGFGTHPIAGDAYITKKMDRSRGPHTRSFRTFLPSPDHRGATPPMVSEVNIHLAYVGEETVTVKAGTFDCFHYKFTDPDGGMATTNGGHPDYDVWVTADDDAVFVQGGVGGYMQTWYELVEFERS</sequence>
<protein>
    <recommendedName>
        <fullName evidence="5">DUF3108 domain-containing protein</fullName>
    </recommendedName>
</protein>
<dbReference type="RefSeq" id="WP_036527054.1">
    <property type="nucleotide sequence ID" value="NZ_CP017076.1"/>
</dbReference>
<accession>A0A031JW12</accession>
<evidence type="ECO:0000313" key="3">
    <source>
        <dbReference type="Proteomes" id="UP000024329"/>
    </source>
</evidence>
<keyword evidence="1" id="KW-0614">Plasmid</keyword>
<dbReference type="eggNOG" id="ENOG502ZC7M">
    <property type="taxonomic scope" value="Bacteria"/>
</dbReference>
<keyword evidence="4" id="KW-1185">Reference proteome</keyword>
<dbReference type="OrthoDB" id="3777295at2"/>
<name>A0A031JW12_9SPHN</name>
<dbReference type="Proteomes" id="UP000024329">
    <property type="component" value="Unassembled WGS sequence"/>
</dbReference>
<dbReference type="EMBL" id="CP017076">
    <property type="protein sequence ID" value="AOR79490.1"/>
    <property type="molecule type" value="Genomic_DNA"/>
</dbReference>
<evidence type="ECO:0000313" key="1">
    <source>
        <dbReference type="EMBL" id="AOR79490.1"/>
    </source>
</evidence>
<dbReference type="PATRIC" id="fig|158500.4.peg.3398"/>
<dbReference type="Proteomes" id="UP000094626">
    <property type="component" value="Plasmid pSA1"/>
</dbReference>
<gene>
    <name evidence="1" type="ORF">BES08_22005</name>
    <name evidence="2" type="ORF">BV97_03334</name>
</gene>
<evidence type="ECO:0008006" key="5">
    <source>
        <dbReference type="Google" id="ProtNLM"/>
    </source>
</evidence>
<evidence type="ECO:0000313" key="4">
    <source>
        <dbReference type="Proteomes" id="UP000094626"/>
    </source>
</evidence>